<dbReference type="Gene3D" id="3.40.630.30">
    <property type="match status" value="1"/>
</dbReference>
<dbReference type="Proteomes" id="UP000813444">
    <property type="component" value="Unassembled WGS sequence"/>
</dbReference>
<dbReference type="AlphaFoldDB" id="A0A8K0SXW2"/>
<dbReference type="PANTHER" id="PTHR10545">
    <property type="entry name" value="DIAMINE N-ACETYLTRANSFERASE"/>
    <property type="match status" value="1"/>
</dbReference>
<sequence>MASALVRHARREDASLILEMIRELAEYEHELDTVQATVETLQETIAFAPSTDTGPNTSSIPNTEPITPTRPARCLLLFSPEGAPAGMALYFYNYSTWRAKNGIYLEDLFVRPEHRKKGYGQRLLSELAKETIAMNGGRLEWSVLKWNEPSIKFYESIGAQAMNEWVGMRVDGPALPKLAAILDG</sequence>
<evidence type="ECO:0000313" key="8">
    <source>
        <dbReference type="Proteomes" id="UP000813444"/>
    </source>
</evidence>
<dbReference type="SUPFAM" id="SSF55729">
    <property type="entry name" value="Acyl-CoA N-acyltransferases (Nat)"/>
    <property type="match status" value="1"/>
</dbReference>
<evidence type="ECO:0000259" key="6">
    <source>
        <dbReference type="PROSITE" id="PS51186"/>
    </source>
</evidence>
<proteinExistence type="inferred from homology"/>
<organism evidence="7 8">
    <name type="scientific">Stachybotrys elegans</name>
    <dbReference type="NCBI Taxonomy" id="80388"/>
    <lineage>
        <taxon>Eukaryota</taxon>
        <taxon>Fungi</taxon>
        <taxon>Dikarya</taxon>
        <taxon>Ascomycota</taxon>
        <taxon>Pezizomycotina</taxon>
        <taxon>Sordariomycetes</taxon>
        <taxon>Hypocreomycetidae</taxon>
        <taxon>Hypocreales</taxon>
        <taxon>Stachybotryaceae</taxon>
        <taxon>Stachybotrys</taxon>
    </lineage>
</organism>
<accession>A0A8K0SXW2</accession>
<feature type="compositionally biased region" description="Polar residues" evidence="5">
    <location>
        <begin position="50"/>
        <end position="66"/>
    </location>
</feature>
<dbReference type="EMBL" id="JAGPNK010000003">
    <property type="protein sequence ID" value="KAH7324940.1"/>
    <property type="molecule type" value="Genomic_DNA"/>
</dbReference>
<evidence type="ECO:0000256" key="3">
    <source>
        <dbReference type="ARBA" id="ARBA00023315"/>
    </source>
</evidence>
<dbReference type="Pfam" id="PF00583">
    <property type="entry name" value="Acetyltransf_1"/>
    <property type="match status" value="1"/>
</dbReference>
<evidence type="ECO:0000256" key="4">
    <source>
        <dbReference type="SAM" id="Coils"/>
    </source>
</evidence>
<dbReference type="FunFam" id="3.40.630.30:FF:000064">
    <property type="entry name" value="GNAT family acetyltransferase"/>
    <property type="match status" value="1"/>
</dbReference>
<feature type="domain" description="N-acetyltransferase" evidence="6">
    <location>
        <begin position="4"/>
        <end position="184"/>
    </location>
</feature>
<dbReference type="PROSITE" id="PS51186">
    <property type="entry name" value="GNAT"/>
    <property type="match status" value="1"/>
</dbReference>
<dbReference type="InterPro" id="IPR000182">
    <property type="entry name" value="GNAT_dom"/>
</dbReference>
<dbReference type="CDD" id="cd04301">
    <property type="entry name" value="NAT_SF"/>
    <property type="match status" value="1"/>
</dbReference>
<dbReference type="GO" id="GO:0008080">
    <property type="term" value="F:N-acetyltransferase activity"/>
    <property type="evidence" value="ECO:0007669"/>
    <property type="project" value="UniProtKB-ARBA"/>
</dbReference>
<keyword evidence="4" id="KW-0175">Coiled coil</keyword>
<comment type="caution">
    <text evidence="7">The sequence shown here is derived from an EMBL/GenBank/DDBJ whole genome shotgun (WGS) entry which is preliminary data.</text>
</comment>
<dbReference type="PANTHER" id="PTHR10545:SF29">
    <property type="entry name" value="GH14572P-RELATED"/>
    <property type="match status" value="1"/>
</dbReference>
<name>A0A8K0SXW2_9HYPO</name>
<evidence type="ECO:0000256" key="2">
    <source>
        <dbReference type="ARBA" id="ARBA00022679"/>
    </source>
</evidence>
<keyword evidence="8" id="KW-1185">Reference proteome</keyword>
<dbReference type="OrthoDB" id="7305308at2759"/>
<feature type="coiled-coil region" evidence="4">
    <location>
        <begin position="17"/>
        <end position="44"/>
    </location>
</feature>
<reference evidence="7" key="1">
    <citation type="journal article" date="2021" name="Nat. Commun.">
        <title>Genetic determinants of endophytism in the Arabidopsis root mycobiome.</title>
        <authorList>
            <person name="Mesny F."/>
            <person name="Miyauchi S."/>
            <person name="Thiergart T."/>
            <person name="Pickel B."/>
            <person name="Atanasova L."/>
            <person name="Karlsson M."/>
            <person name="Huettel B."/>
            <person name="Barry K.W."/>
            <person name="Haridas S."/>
            <person name="Chen C."/>
            <person name="Bauer D."/>
            <person name="Andreopoulos W."/>
            <person name="Pangilinan J."/>
            <person name="LaButti K."/>
            <person name="Riley R."/>
            <person name="Lipzen A."/>
            <person name="Clum A."/>
            <person name="Drula E."/>
            <person name="Henrissat B."/>
            <person name="Kohler A."/>
            <person name="Grigoriev I.V."/>
            <person name="Martin F.M."/>
            <person name="Hacquard S."/>
        </authorList>
    </citation>
    <scope>NUCLEOTIDE SEQUENCE</scope>
    <source>
        <strain evidence="7">MPI-CAGE-CH-0235</strain>
    </source>
</reference>
<gene>
    <name evidence="7" type="ORF">B0I35DRAFT_449746</name>
</gene>
<dbReference type="InterPro" id="IPR016181">
    <property type="entry name" value="Acyl_CoA_acyltransferase"/>
</dbReference>
<feature type="region of interest" description="Disordered" evidence="5">
    <location>
        <begin position="47"/>
        <end position="67"/>
    </location>
</feature>
<evidence type="ECO:0000256" key="1">
    <source>
        <dbReference type="ARBA" id="ARBA00008694"/>
    </source>
</evidence>
<evidence type="ECO:0000256" key="5">
    <source>
        <dbReference type="SAM" id="MobiDB-lite"/>
    </source>
</evidence>
<dbReference type="InterPro" id="IPR051016">
    <property type="entry name" value="Diverse_Substrate_AcTransf"/>
</dbReference>
<keyword evidence="3" id="KW-0012">Acyltransferase</keyword>
<comment type="similarity">
    <text evidence="1">Belongs to the acetyltransferase family.</text>
</comment>
<protein>
    <submittedName>
        <fullName evidence="7">Acetyltransferase</fullName>
    </submittedName>
</protein>
<evidence type="ECO:0000313" key="7">
    <source>
        <dbReference type="EMBL" id="KAH7324940.1"/>
    </source>
</evidence>
<keyword evidence="2" id="KW-0808">Transferase</keyword>